<dbReference type="InterPro" id="IPR001214">
    <property type="entry name" value="SET_dom"/>
</dbReference>
<evidence type="ECO:0000313" key="18">
    <source>
        <dbReference type="Proteomes" id="UP000887565"/>
    </source>
</evidence>
<comment type="similarity">
    <text evidence="12">Belongs to the class V-like SAM-binding methyltransferase superfamily. Histone-lysine methyltransferase family. Suvar3-9 subfamily.</text>
</comment>
<feature type="region of interest" description="Disordered" evidence="14">
    <location>
        <begin position="1"/>
        <end position="32"/>
    </location>
</feature>
<dbReference type="Pfam" id="PF00856">
    <property type="entry name" value="SET"/>
    <property type="match status" value="1"/>
</dbReference>
<evidence type="ECO:0000256" key="2">
    <source>
        <dbReference type="ARBA" id="ARBA00004584"/>
    </source>
</evidence>
<dbReference type="EC" id="2.1.1.355" evidence="12"/>
<dbReference type="GO" id="GO:0140949">
    <property type="term" value="F:histone H3K9 trimethyltransferase activity"/>
    <property type="evidence" value="ECO:0007669"/>
    <property type="project" value="UniProtKB-EC"/>
</dbReference>
<feature type="binding site" evidence="13">
    <location>
        <position position="343"/>
    </location>
    <ligand>
        <name>Zn(2+)</name>
        <dbReference type="ChEBI" id="CHEBI:29105"/>
        <label>3</label>
    </ligand>
</feature>
<keyword evidence="4 12" id="KW-0489">Methyltransferase</keyword>
<dbReference type="GO" id="GO:0032259">
    <property type="term" value="P:methylation"/>
    <property type="evidence" value="ECO:0007669"/>
    <property type="project" value="UniProtKB-KW"/>
</dbReference>
<feature type="domain" description="Pre-SET" evidence="17">
    <location>
        <begin position="289"/>
        <end position="351"/>
    </location>
</feature>
<feature type="domain" description="Chromo" evidence="15">
    <location>
        <begin position="38"/>
        <end position="104"/>
    </location>
</feature>
<dbReference type="PROSITE" id="PS50867">
    <property type="entry name" value="PRE_SET"/>
    <property type="match status" value="1"/>
</dbReference>
<dbReference type="PROSITE" id="PS50280">
    <property type="entry name" value="SET"/>
    <property type="match status" value="1"/>
</dbReference>
<dbReference type="Pfam" id="PF00385">
    <property type="entry name" value="Chromo"/>
    <property type="match status" value="1"/>
</dbReference>
<evidence type="ECO:0000256" key="1">
    <source>
        <dbReference type="ARBA" id="ARBA00004123"/>
    </source>
</evidence>
<dbReference type="Gene3D" id="2.170.270.10">
    <property type="entry name" value="SET domain"/>
    <property type="match status" value="1"/>
</dbReference>
<feature type="domain" description="SET" evidence="16">
    <location>
        <begin position="354"/>
        <end position="509"/>
    </location>
</feature>
<evidence type="ECO:0000256" key="12">
    <source>
        <dbReference type="PIRNR" id="PIRNR009343"/>
    </source>
</evidence>
<evidence type="ECO:0000256" key="10">
    <source>
        <dbReference type="ARBA" id="ARBA00023242"/>
    </source>
</evidence>
<dbReference type="InterPro" id="IPR016197">
    <property type="entry name" value="Chromo-like_dom_sf"/>
</dbReference>
<evidence type="ECO:0000256" key="3">
    <source>
        <dbReference type="ARBA" id="ARBA00022454"/>
    </source>
</evidence>
<dbReference type="AlphaFoldDB" id="A0A915J472"/>
<dbReference type="CDD" id="cd00024">
    <property type="entry name" value="CD_CSD"/>
    <property type="match status" value="1"/>
</dbReference>
<keyword evidence="6 12" id="KW-0949">S-adenosyl-L-methionine</keyword>
<evidence type="ECO:0000256" key="8">
    <source>
        <dbReference type="ARBA" id="ARBA00022833"/>
    </source>
</evidence>
<evidence type="ECO:0000256" key="14">
    <source>
        <dbReference type="SAM" id="MobiDB-lite"/>
    </source>
</evidence>
<feature type="binding site" evidence="13">
    <location>
        <position position="339"/>
    </location>
    <ligand>
        <name>Zn(2+)</name>
        <dbReference type="ChEBI" id="CHEBI:29105"/>
        <label>3</label>
    </ligand>
</feature>
<sequence length="518" mass="59711">MPRRPEKRQSSSASASRSTDIGDEATNTNGLISTEEEFEVEKIVAVREIKHIVCRTLQNEKEYLIKWKGWDNIWNQWINVKNLSCDELLAAFEKKRKNQTAEDVQKGGKAGKTPTSHKKRRSVAKQSHVKKSKLANHGDSKTLNWIRRNEHSSDDDDHNFDDDLEKLLTNYKTKWYLDESQSSEDIKILMRKNISNDDENEDDQEVLSVFALSTDSSTNDDESSNNRRRQFLAKLKESQRKIDEVCHKNNLKSIKLENNVDYELFPENFSFIVENIYDKSINFDKEALIGCKCALRCSLKDNCCPIEMGSELAYKRNGQIMRPEFERKPIYECNSKCSCDSTCPNRLVQKNRQFELCIFRTKNGRGWGVKTLEPIRKGSFVLEYVGQVITSAEADNLYTDATAEYLFDLDFHDWNAEYVIDATNFGNESHFVNHSVSKIKNRAILTTLQENARVIPVNVFNVSCIPLMCQPNLSVYVVFVEHLDVRLPRIALFAIKDIPAGKELTFDYTMMSQVGNRD</sequence>
<keyword evidence="9 12" id="KW-0156">Chromatin regulator</keyword>
<dbReference type="OMA" id="EVDDEPC"/>
<keyword evidence="3" id="KW-0158">Chromosome</keyword>
<dbReference type="InterPro" id="IPR050973">
    <property type="entry name" value="H3K9_Histone-Lys_N-MTase"/>
</dbReference>
<feature type="binding site" evidence="13">
    <location>
        <position position="333"/>
    </location>
    <ligand>
        <name>Zn(2+)</name>
        <dbReference type="ChEBI" id="CHEBI:29105"/>
        <label>2</label>
    </ligand>
</feature>
<dbReference type="PROSITE" id="PS50013">
    <property type="entry name" value="CHROMO_2"/>
    <property type="match status" value="1"/>
</dbReference>
<protein>
    <recommendedName>
        <fullName evidence="12">Histone-lysine N-methyltransferase</fullName>
        <ecNumber evidence="12">2.1.1.355</ecNumber>
    </recommendedName>
</protein>
<dbReference type="InterPro" id="IPR011381">
    <property type="entry name" value="H3-K9_MeTrfase_SUV39H1/2-like"/>
</dbReference>
<keyword evidence="7 12" id="KW-0479">Metal-binding</keyword>
<dbReference type="Gene3D" id="2.40.50.40">
    <property type="match status" value="1"/>
</dbReference>
<evidence type="ECO:0000259" key="17">
    <source>
        <dbReference type="PROSITE" id="PS50867"/>
    </source>
</evidence>
<dbReference type="InterPro" id="IPR023780">
    <property type="entry name" value="Chromo_domain"/>
</dbReference>
<dbReference type="PIRSF" id="PIRSF009343">
    <property type="entry name" value="SUV39_SET"/>
    <property type="match status" value="1"/>
</dbReference>
<feature type="binding site" evidence="13">
    <location>
        <position position="304"/>
    </location>
    <ligand>
        <name>Zn(2+)</name>
        <dbReference type="ChEBI" id="CHEBI:29105"/>
        <label>2</label>
    </ligand>
</feature>
<feature type="binding site" evidence="13">
    <location>
        <position position="291"/>
    </location>
    <ligand>
        <name>Zn(2+)</name>
        <dbReference type="ChEBI" id="CHEBI:29105"/>
        <label>1</label>
    </ligand>
</feature>
<name>A0A915J472_ROMCU</name>
<evidence type="ECO:0000256" key="7">
    <source>
        <dbReference type="ARBA" id="ARBA00022723"/>
    </source>
</evidence>
<evidence type="ECO:0000313" key="19">
    <source>
        <dbReference type="WBParaSite" id="nRc.2.0.1.t21221-RA"/>
    </source>
</evidence>
<keyword evidence="5 12" id="KW-0808">Transferase</keyword>
<dbReference type="InterPro" id="IPR046341">
    <property type="entry name" value="SET_dom_sf"/>
</dbReference>
<feature type="binding site" evidence="13">
    <location>
        <position position="469"/>
    </location>
    <ligand>
        <name>Zn(2+)</name>
        <dbReference type="ChEBI" id="CHEBI:29105"/>
        <label>4</label>
    </ligand>
</feature>
<evidence type="ECO:0000256" key="11">
    <source>
        <dbReference type="ARBA" id="ARBA00023328"/>
    </source>
</evidence>
<keyword evidence="18" id="KW-1185">Reference proteome</keyword>
<dbReference type="WBParaSite" id="nRc.2.0.1.t21221-RA">
    <property type="protein sequence ID" value="nRc.2.0.1.t21221-RA"/>
    <property type="gene ID" value="nRc.2.0.1.g21221"/>
</dbReference>
<dbReference type="Pfam" id="PF05033">
    <property type="entry name" value="Pre-SET"/>
    <property type="match status" value="1"/>
</dbReference>
<feature type="binding site" evidence="13">
    <location>
        <position position="337"/>
    </location>
    <ligand>
        <name>Zn(2+)</name>
        <dbReference type="ChEBI" id="CHEBI:29105"/>
        <label>2</label>
    </ligand>
</feature>
<evidence type="ECO:0000256" key="5">
    <source>
        <dbReference type="ARBA" id="ARBA00022679"/>
    </source>
</evidence>
<feature type="binding site" evidence="13">
    <location>
        <position position="291"/>
    </location>
    <ligand>
        <name>Zn(2+)</name>
        <dbReference type="ChEBI" id="CHEBI:29105"/>
        <label>2</label>
    </ligand>
</feature>
<keyword evidence="8 12" id="KW-0862">Zinc</keyword>
<dbReference type="Proteomes" id="UP000887565">
    <property type="component" value="Unplaced"/>
</dbReference>
<dbReference type="InterPro" id="IPR007728">
    <property type="entry name" value="Pre-SET_dom"/>
</dbReference>
<dbReference type="SMART" id="SM00468">
    <property type="entry name" value="PreSET"/>
    <property type="match status" value="1"/>
</dbReference>
<evidence type="ECO:0000259" key="15">
    <source>
        <dbReference type="PROSITE" id="PS50013"/>
    </source>
</evidence>
<feature type="binding site" evidence="13">
    <location>
        <position position="333"/>
    </location>
    <ligand>
        <name>Zn(2+)</name>
        <dbReference type="ChEBI" id="CHEBI:29105"/>
        <label>3</label>
    </ligand>
</feature>
<keyword evidence="10 12" id="KW-0539">Nucleus</keyword>
<feature type="binding site" evidence="13">
    <location>
        <position position="303"/>
    </location>
    <ligand>
        <name>Zn(2+)</name>
        <dbReference type="ChEBI" id="CHEBI:29105"/>
        <label>1</label>
    </ligand>
</feature>
<dbReference type="SMART" id="SM00317">
    <property type="entry name" value="SET"/>
    <property type="match status" value="1"/>
</dbReference>
<evidence type="ECO:0000259" key="16">
    <source>
        <dbReference type="PROSITE" id="PS50280"/>
    </source>
</evidence>
<reference evidence="19" key="1">
    <citation type="submission" date="2022-11" db="UniProtKB">
        <authorList>
            <consortium name="WormBaseParasite"/>
        </authorList>
    </citation>
    <scope>IDENTIFICATION</scope>
</reference>
<feature type="binding site" evidence="13">
    <location>
        <position position="293"/>
    </location>
    <ligand>
        <name>Zn(2+)</name>
        <dbReference type="ChEBI" id="CHEBI:29105"/>
        <label>1</label>
    </ligand>
</feature>
<dbReference type="PANTHER" id="PTHR46223">
    <property type="entry name" value="HISTONE-LYSINE N-METHYLTRANSFERASE SUV39H"/>
    <property type="match status" value="1"/>
</dbReference>
<evidence type="ECO:0000256" key="13">
    <source>
        <dbReference type="PIRSR" id="PIRSR009343-2"/>
    </source>
</evidence>
<dbReference type="SUPFAM" id="SSF54160">
    <property type="entry name" value="Chromo domain-like"/>
    <property type="match status" value="1"/>
</dbReference>
<comment type="subcellular location">
    <subcellularLocation>
        <location evidence="2">Chromosome</location>
        <location evidence="2">Centromere</location>
    </subcellularLocation>
    <subcellularLocation>
        <location evidence="1 12">Nucleus</location>
    </subcellularLocation>
</comment>
<comment type="catalytic activity">
    <reaction evidence="12">
        <text>L-lysyl(9)-[histone H3] + 3 S-adenosyl-L-methionine = N(6),N(6),N(6)-trimethyl-L-lysyl(9)-[histone H3] + 3 S-adenosyl-L-homocysteine + 3 H(+)</text>
        <dbReference type="Rhea" id="RHEA:60276"/>
        <dbReference type="Rhea" id="RHEA-COMP:15538"/>
        <dbReference type="Rhea" id="RHEA-COMP:15546"/>
        <dbReference type="ChEBI" id="CHEBI:15378"/>
        <dbReference type="ChEBI" id="CHEBI:29969"/>
        <dbReference type="ChEBI" id="CHEBI:57856"/>
        <dbReference type="ChEBI" id="CHEBI:59789"/>
        <dbReference type="ChEBI" id="CHEBI:61961"/>
        <dbReference type="EC" id="2.1.1.355"/>
    </reaction>
</comment>
<proteinExistence type="inferred from homology"/>
<dbReference type="SMART" id="SM00298">
    <property type="entry name" value="CHROMO"/>
    <property type="match status" value="1"/>
</dbReference>
<dbReference type="SUPFAM" id="SSF82199">
    <property type="entry name" value="SET domain"/>
    <property type="match status" value="2"/>
</dbReference>
<dbReference type="InterPro" id="IPR000953">
    <property type="entry name" value="Chromo/chromo_shadow_dom"/>
</dbReference>
<feature type="compositionally biased region" description="Basic residues" evidence="14">
    <location>
        <begin position="115"/>
        <end position="134"/>
    </location>
</feature>
<evidence type="ECO:0000256" key="6">
    <source>
        <dbReference type="ARBA" id="ARBA00022691"/>
    </source>
</evidence>
<dbReference type="GO" id="GO:0000775">
    <property type="term" value="C:chromosome, centromeric region"/>
    <property type="evidence" value="ECO:0007669"/>
    <property type="project" value="UniProtKB-SubCell"/>
</dbReference>
<feature type="region of interest" description="Disordered" evidence="14">
    <location>
        <begin position="96"/>
        <end position="134"/>
    </location>
</feature>
<evidence type="ECO:0000256" key="9">
    <source>
        <dbReference type="ARBA" id="ARBA00022853"/>
    </source>
</evidence>
<dbReference type="GO" id="GO:0005634">
    <property type="term" value="C:nucleus"/>
    <property type="evidence" value="ECO:0007669"/>
    <property type="project" value="UniProtKB-SubCell"/>
</dbReference>
<accession>A0A915J472</accession>
<organism evidence="18 19">
    <name type="scientific">Romanomermis culicivorax</name>
    <name type="common">Nematode worm</name>
    <dbReference type="NCBI Taxonomy" id="13658"/>
    <lineage>
        <taxon>Eukaryota</taxon>
        <taxon>Metazoa</taxon>
        <taxon>Ecdysozoa</taxon>
        <taxon>Nematoda</taxon>
        <taxon>Enoplea</taxon>
        <taxon>Dorylaimia</taxon>
        <taxon>Mermithida</taxon>
        <taxon>Mermithoidea</taxon>
        <taxon>Mermithidae</taxon>
        <taxon>Romanomermis</taxon>
    </lineage>
</organism>
<dbReference type="GO" id="GO:0008270">
    <property type="term" value="F:zinc ion binding"/>
    <property type="evidence" value="ECO:0007669"/>
    <property type="project" value="UniProtKB-UniRule"/>
</dbReference>
<keyword evidence="11" id="KW-0137">Centromere</keyword>
<dbReference type="PANTHER" id="PTHR46223:SF4">
    <property type="entry name" value="HISTONE-LYSINE N-METHYLTRANSFERASE-RELATED"/>
    <property type="match status" value="1"/>
</dbReference>
<evidence type="ECO:0000256" key="4">
    <source>
        <dbReference type="ARBA" id="ARBA00022603"/>
    </source>
</evidence>